<dbReference type="SUPFAM" id="SSF53098">
    <property type="entry name" value="Ribonuclease H-like"/>
    <property type="match status" value="1"/>
</dbReference>
<sequence>MSESSLFKWRHYQPDIILCCVRWYLSYPLSYRQVEELITERGLPVDHSTVFRWVQHYSPAIDKRCRRYLRPTNDSWRVDETYIKVKGKWKYLYRAVDSAGNTLDFLLTAKRDAVAAKRFFHKTLKAPHNQQPRVVTVDKNPAYPKAIAELKAEQALPQSVELRPRRYLNNIVEQDHRFIKRLVKLGMEFGSFNTARRTIRGYEVMHMMRKGQVQGVAKGAVEQRIKFISQLFGVAA</sequence>
<dbReference type="GO" id="GO:0015074">
    <property type="term" value="P:DNA integration"/>
    <property type="evidence" value="ECO:0007669"/>
    <property type="project" value="InterPro"/>
</dbReference>
<keyword evidence="1" id="KW-0815">Transposition</keyword>
<keyword evidence="3" id="KW-0233">DNA recombination</keyword>
<dbReference type="GO" id="GO:0006310">
    <property type="term" value="P:DNA recombination"/>
    <property type="evidence" value="ECO:0007669"/>
    <property type="project" value="UniProtKB-KW"/>
</dbReference>
<organism evidence="5">
    <name type="scientific">uncultured Leptolyngbya sp</name>
    <dbReference type="NCBI Taxonomy" id="332963"/>
    <lineage>
        <taxon>Bacteria</taxon>
        <taxon>Bacillati</taxon>
        <taxon>Cyanobacteriota</taxon>
        <taxon>Cyanophyceae</taxon>
        <taxon>Leptolyngbyales</taxon>
        <taxon>Leptolyngbyaceae</taxon>
        <taxon>Leptolyngbya group</taxon>
        <taxon>Leptolyngbya</taxon>
        <taxon>environmental samples</taxon>
    </lineage>
</organism>
<proteinExistence type="predicted"/>
<dbReference type="PROSITE" id="PS50994">
    <property type="entry name" value="INTEGRASE"/>
    <property type="match status" value="1"/>
</dbReference>
<evidence type="ECO:0000259" key="4">
    <source>
        <dbReference type="PROSITE" id="PS50994"/>
    </source>
</evidence>
<dbReference type="InterPro" id="IPR047930">
    <property type="entry name" value="Transpos_IS6"/>
</dbReference>
<keyword evidence="2" id="KW-0238">DNA-binding</keyword>
<feature type="domain" description="Integrase catalytic" evidence="4">
    <location>
        <begin position="67"/>
        <end position="230"/>
    </location>
</feature>
<dbReference type="InterPro" id="IPR032874">
    <property type="entry name" value="DDE_dom"/>
</dbReference>
<dbReference type="PANTHER" id="PTHR35528:SF3">
    <property type="entry name" value="BLL1675 PROTEIN"/>
    <property type="match status" value="1"/>
</dbReference>
<protein>
    <submittedName>
        <fullName evidence="5">Transposase and inactivated derivatives-like protein</fullName>
    </submittedName>
</protein>
<dbReference type="InterPro" id="IPR001584">
    <property type="entry name" value="Integrase_cat-core"/>
</dbReference>
<dbReference type="Pfam" id="PF13610">
    <property type="entry name" value="DDE_Tnp_IS240"/>
    <property type="match status" value="1"/>
</dbReference>
<dbReference type="NCBIfam" id="NF033587">
    <property type="entry name" value="transpos_IS6"/>
    <property type="match status" value="1"/>
</dbReference>
<dbReference type="EMBL" id="CADCTY010002494">
    <property type="protein sequence ID" value="CAA9426376.1"/>
    <property type="molecule type" value="Genomic_DNA"/>
</dbReference>
<evidence type="ECO:0000256" key="2">
    <source>
        <dbReference type="ARBA" id="ARBA00023125"/>
    </source>
</evidence>
<dbReference type="InterPro" id="IPR012337">
    <property type="entry name" value="RNaseH-like_sf"/>
</dbReference>
<name>A0A6J4Q2I8_9CYAN</name>
<reference evidence="5" key="1">
    <citation type="submission" date="2020-02" db="EMBL/GenBank/DDBJ databases">
        <authorList>
            <person name="Meier V. D."/>
        </authorList>
    </citation>
    <scope>NUCLEOTIDE SEQUENCE</scope>
    <source>
        <strain evidence="5">AVDCRST_MAG94</strain>
    </source>
</reference>
<accession>A0A6J4Q2I8</accession>
<dbReference type="GO" id="GO:0032196">
    <property type="term" value="P:transposition"/>
    <property type="evidence" value="ECO:0007669"/>
    <property type="project" value="UniProtKB-KW"/>
</dbReference>
<dbReference type="InterPro" id="IPR052183">
    <property type="entry name" value="IS_Transposase"/>
</dbReference>
<gene>
    <name evidence="5" type="ORF">AVDCRST_MAG94-7305</name>
</gene>
<evidence type="ECO:0000256" key="3">
    <source>
        <dbReference type="ARBA" id="ARBA00023172"/>
    </source>
</evidence>
<dbReference type="AlphaFoldDB" id="A0A6J4Q2I8"/>
<evidence type="ECO:0000256" key="1">
    <source>
        <dbReference type="ARBA" id="ARBA00022578"/>
    </source>
</evidence>
<dbReference type="PANTHER" id="PTHR35528">
    <property type="entry name" value="BLL1675 PROTEIN"/>
    <property type="match status" value="1"/>
</dbReference>
<evidence type="ECO:0000313" key="5">
    <source>
        <dbReference type="EMBL" id="CAA9426376.1"/>
    </source>
</evidence>
<dbReference type="GO" id="GO:0003677">
    <property type="term" value="F:DNA binding"/>
    <property type="evidence" value="ECO:0007669"/>
    <property type="project" value="UniProtKB-KW"/>
</dbReference>